<dbReference type="GO" id="GO:0016887">
    <property type="term" value="F:ATP hydrolysis activity"/>
    <property type="evidence" value="ECO:0007669"/>
    <property type="project" value="InterPro"/>
</dbReference>
<organism evidence="2 3">
    <name type="scientific">Helicobacter pylori SouthAfrica20</name>
    <dbReference type="NCBI Taxonomy" id="1352356"/>
    <lineage>
        <taxon>Bacteria</taxon>
        <taxon>Pseudomonadati</taxon>
        <taxon>Campylobacterota</taxon>
        <taxon>Epsilonproteobacteria</taxon>
        <taxon>Campylobacterales</taxon>
        <taxon>Helicobacteraceae</taxon>
        <taxon>Helicobacter</taxon>
    </lineage>
</organism>
<feature type="domain" description="ATPase AAA-type core" evidence="1">
    <location>
        <begin position="24"/>
        <end position="318"/>
    </location>
</feature>
<protein>
    <recommendedName>
        <fullName evidence="1">ATPase AAA-type core domain-containing protein</fullName>
    </recommendedName>
</protein>
<dbReference type="HOGENOM" id="CLU_063816_0_0_7"/>
<dbReference type="Pfam" id="PF13304">
    <property type="entry name" value="AAA_21"/>
    <property type="match status" value="1"/>
</dbReference>
<accession>T1UC17</accession>
<dbReference type="KEGG" id="hpys:HPSA20_1708"/>
<dbReference type="Proteomes" id="UP000015920">
    <property type="component" value="Chromosome"/>
</dbReference>
<dbReference type="GO" id="GO:0005524">
    <property type="term" value="F:ATP binding"/>
    <property type="evidence" value="ECO:0007669"/>
    <property type="project" value="InterPro"/>
</dbReference>
<gene>
    <name evidence="2" type="ORF">HPSA20_1708</name>
</gene>
<dbReference type="SUPFAM" id="SSF52540">
    <property type="entry name" value="P-loop containing nucleoside triphosphate hydrolases"/>
    <property type="match status" value="1"/>
</dbReference>
<dbReference type="PANTHER" id="PTHR43581:SF4">
    <property type="entry name" value="ATP_GTP PHOSPHATASE"/>
    <property type="match status" value="1"/>
</dbReference>
<dbReference type="AlphaFoldDB" id="T1UC17"/>
<name>T1UC17_HELPX</name>
<evidence type="ECO:0000313" key="3">
    <source>
        <dbReference type="Proteomes" id="UP000015920"/>
    </source>
</evidence>
<dbReference type="InterPro" id="IPR027417">
    <property type="entry name" value="P-loop_NTPase"/>
</dbReference>
<dbReference type="PANTHER" id="PTHR43581">
    <property type="entry name" value="ATP/GTP PHOSPHATASE"/>
    <property type="match status" value="1"/>
</dbReference>
<proteinExistence type="predicted"/>
<dbReference type="PATRIC" id="fig|1352356.3.peg.1668"/>
<reference evidence="2 3" key="1">
    <citation type="journal article" date="2013" name="Genome Announc.">
        <title>Genome Sequences of Three hpAfrica2 Strains of Helicobacter pylori.</title>
        <authorList>
            <person name="Duncan S.S."/>
            <person name="Bertoli M.T."/>
            <person name="Kersulyte D."/>
            <person name="Valk P.L."/>
            <person name="Tamma S."/>
            <person name="Segal I."/>
            <person name="McClain M.S."/>
            <person name="Cover T.L."/>
            <person name="Berg D.E."/>
        </authorList>
    </citation>
    <scope>NUCLEOTIDE SEQUENCE [LARGE SCALE GENOMIC DNA]</scope>
    <source>
        <strain evidence="2">SouthAfrica20</strain>
    </source>
</reference>
<dbReference type="Gene3D" id="3.40.50.300">
    <property type="entry name" value="P-loop containing nucleotide triphosphate hydrolases"/>
    <property type="match status" value="1"/>
</dbReference>
<dbReference type="InterPro" id="IPR051396">
    <property type="entry name" value="Bact_Antivir_Def_Nuclease"/>
</dbReference>
<sequence length="370" mass="43255">MIKSVEIENYKNFKHLKMENFKLINFFTGQNDTGKTNLLEALYINTGLCDPLIDQVSLPPEHAMLVSEFRKIKPNNDNLKTFFYQGNTANSISIRTEFEHATIPLTIQYHTYANYNDHMANLINQISRLRAKPQLHFLYNLSLYPKAMTLTYERKTHNYERETHNFGLIHSDLEEIAQIYKENAAFIPIELSTLNSFKALENLRLASKEKELIEILKYFNPDILDADTIRNAVYIQIKDENTPLEKSPKRLLNSFGWGFIKFFIMASVLIDNRIKCLFIDEIESGLHYTKMQEFLKVLFELAQKLQIQIFATTHNKEFLLNAINTMPNNETEIFKDIALFEFEKESASGFIRHSYSMLEKALYRGMEVRG</sequence>
<dbReference type="InterPro" id="IPR003959">
    <property type="entry name" value="ATPase_AAA_core"/>
</dbReference>
<dbReference type="EMBL" id="CP006691">
    <property type="protein sequence ID" value="AGT74915.1"/>
    <property type="molecule type" value="Genomic_DNA"/>
</dbReference>
<evidence type="ECO:0000313" key="2">
    <source>
        <dbReference type="EMBL" id="AGT74915.1"/>
    </source>
</evidence>
<evidence type="ECO:0000259" key="1">
    <source>
        <dbReference type="Pfam" id="PF13304"/>
    </source>
</evidence>